<dbReference type="CDD" id="cd00622">
    <property type="entry name" value="PLPDE_III_ODC"/>
    <property type="match status" value="1"/>
</dbReference>
<evidence type="ECO:0000256" key="1">
    <source>
        <dbReference type="ARBA" id="ARBA00001933"/>
    </source>
</evidence>
<dbReference type="EMBL" id="JAWCUA010000007">
    <property type="protein sequence ID" value="MDU0113073.1"/>
    <property type="molecule type" value="Genomic_DNA"/>
</dbReference>
<comment type="cofactor">
    <cofactor evidence="1">
        <name>pyridoxal 5'-phosphate</name>
        <dbReference type="ChEBI" id="CHEBI:597326"/>
    </cofactor>
</comment>
<comment type="caution">
    <text evidence="8">The sequence shown here is derived from an EMBL/GenBank/DDBJ whole genome shotgun (WGS) entry which is preliminary data.</text>
</comment>
<dbReference type="Proteomes" id="UP001257914">
    <property type="component" value="Unassembled WGS sequence"/>
</dbReference>
<organism evidence="8 9">
    <name type="scientific">Psychrosphaera aquimarina</name>
    <dbReference type="NCBI Taxonomy" id="2044854"/>
    <lineage>
        <taxon>Bacteria</taxon>
        <taxon>Pseudomonadati</taxon>
        <taxon>Pseudomonadota</taxon>
        <taxon>Gammaproteobacteria</taxon>
        <taxon>Alteromonadales</taxon>
        <taxon>Pseudoalteromonadaceae</taxon>
        <taxon>Psychrosphaera</taxon>
    </lineage>
</organism>
<dbReference type="InterPro" id="IPR029066">
    <property type="entry name" value="PLP-binding_barrel"/>
</dbReference>
<evidence type="ECO:0000259" key="7">
    <source>
        <dbReference type="Pfam" id="PF02784"/>
    </source>
</evidence>
<feature type="domain" description="Orn/DAP/Arg decarboxylase 2 C-terminal" evidence="6">
    <location>
        <begin position="284"/>
        <end position="371"/>
    </location>
</feature>
<evidence type="ECO:0000313" key="9">
    <source>
        <dbReference type="Proteomes" id="UP001257914"/>
    </source>
</evidence>
<proteinExistence type="inferred from homology"/>
<dbReference type="Gene3D" id="3.20.20.10">
    <property type="entry name" value="Alanine racemase"/>
    <property type="match status" value="1"/>
</dbReference>
<accession>A0ABU3R081</accession>
<dbReference type="RefSeq" id="WP_315946685.1">
    <property type="nucleotide sequence ID" value="NZ_JAWCUA010000007.1"/>
</dbReference>
<dbReference type="SUPFAM" id="SSF50621">
    <property type="entry name" value="Alanine racemase C-terminal domain-like"/>
    <property type="match status" value="1"/>
</dbReference>
<dbReference type="InterPro" id="IPR022643">
    <property type="entry name" value="De-COase2_C"/>
</dbReference>
<sequence>MSVTNLETNLTSTIVSPINGDIAASLSNSTVDALVSQYGTPLMVLDCDVVRHQYRALQDALPNVELHYALKPLPHPAVVKTLLAEGAYFDLATNGEVDLVQSVGVPSERTIQTHPIKRDSDIQHALRYGCNVFVVDNANELEKFIPYKDQVELLLRVSFPNADVLADLSKKFGCKPEQALELINYAFELGIRIKGLSFHVGSQTRSGEKYSLAILRCNEIMKQVTDAGLPALSTLDIGGGFPVHYTPDVLPINVFCAPIRDALALLPETVRVIAEPGRFLVAPSVTNIAAVMGQAERNGQTWYYLDDGIYGSFSGLMFDEAKYQTKSLIQSDDVYSSVLAGPTCDSIDVITDNIMLPKLNNGDLVVSTMMGAYCSCTATDFNFFKKAEVIVVGEETMFASISA</sequence>
<gene>
    <name evidence="8" type="ORF">RT723_08695</name>
</gene>
<feature type="domain" description="Orn/DAP/Arg decarboxylase 2 N-terminal" evidence="7">
    <location>
        <begin position="50"/>
        <end position="282"/>
    </location>
</feature>
<dbReference type="InterPro" id="IPR000183">
    <property type="entry name" value="Orn/DAP/Arg_de-COase"/>
</dbReference>
<dbReference type="PRINTS" id="PR01182">
    <property type="entry name" value="ORNDCRBXLASE"/>
</dbReference>
<protein>
    <submittedName>
        <fullName evidence="8">Type III PLP-dependent enzyme</fullName>
    </submittedName>
</protein>
<keyword evidence="9" id="KW-1185">Reference proteome</keyword>
<dbReference type="InterPro" id="IPR002433">
    <property type="entry name" value="Orn_de-COase"/>
</dbReference>
<dbReference type="Gene3D" id="2.40.37.10">
    <property type="entry name" value="Lyase, Ornithine Decarboxylase, Chain A, domain 1"/>
    <property type="match status" value="1"/>
</dbReference>
<evidence type="ECO:0000256" key="3">
    <source>
        <dbReference type="ARBA" id="ARBA00022898"/>
    </source>
</evidence>
<name>A0ABU3R081_9GAMM</name>
<evidence type="ECO:0000256" key="2">
    <source>
        <dbReference type="ARBA" id="ARBA00008872"/>
    </source>
</evidence>
<dbReference type="Pfam" id="PF02784">
    <property type="entry name" value="Orn_Arg_deC_N"/>
    <property type="match status" value="1"/>
</dbReference>
<keyword evidence="4" id="KW-0456">Lyase</keyword>
<evidence type="ECO:0000256" key="4">
    <source>
        <dbReference type="ARBA" id="ARBA00023239"/>
    </source>
</evidence>
<reference evidence="8 9" key="1">
    <citation type="submission" date="2023-10" db="EMBL/GenBank/DDBJ databases">
        <title>Psychrosphaera aquimaarina strain SW33 isolated from seawater.</title>
        <authorList>
            <person name="Bayburt H."/>
            <person name="Kim J.M."/>
            <person name="Choi B.J."/>
            <person name="Jeon C.O."/>
        </authorList>
    </citation>
    <scope>NUCLEOTIDE SEQUENCE [LARGE SCALE GENOMIC DNA]</scope>
    <source>
        <strain evidence="8 9">KCTC 52743</strain>
    </source>
</reference>
<keyword evidence="3" id="KW-0663">Pyridoxal phosphate</keyword>
<dbReference type="InterPro" id="IPR009006">
    <property type="entry name" value="Ala_racemase/Decarboxylase_C"/>
</dbReference>
<comment type="similarity">
    <text evidence="2 5">Belongs to the Orn/Lys/Arg decarboxylase class-II family.</text>
</comment>
<evidence type="ECO:0000259" key="6">
    <source>
        <dbReference type="Pfam" id="PF00278"/>
    </source>
</evidence>
<dbReference type="PANTHER" id="PTHR11482">
    <property type="entry name" value="ARGININE/DIAMINOPIMELATE/ORNITHINE DECARBOXYLASE"/>
    <property type="match status" value="1"/>
</dbReference>
<dbReference type="PRINTS" id="PR01179">
    <property type="entry name" value="ODADCRBXLASE"/>
</dbReference>
<dbReference type="InterPro" id="IPR022644">
    <property type="entry name" value="De-COase2_N"/>
</dbReference>
<dbReference type="SUPFAM" id="SSF51419">
    <property type="entry name" value="PLP-binding barrel"/>
    <property type="match status" value="1"/>
</dbReference>
<evidence type="ECO:0000313" key="8">
    <source>
        <dbReference type="EMBL" id="MDU0113073.1"/>
    </source>
</evidence>
<dbReference type="PANTHER" id="PTHR11482:SF6">
    <property type="entry name" value="ORNITHINE DECARBOXYLASE 1-RELATED"/>
    <property type="match status" value="1"/>
</dbReference>
<evidence type="ECO:0000256" key="5">
    <source>
        <dbReference type="RuleBase" id="RU003737"/>
    </source>
</evidence>
<dbReference type="Pfam" id="PF00278">
    <property type="entry name" value="Orn_DAP_Arg_deC"/>
    <property type="match status" value="1"/>
</dbReference>